<dbReference type="InterPro" id="IPR015890">
    <property type="entry name" value="Chorismate_C"/>
</dbReference>
<dbReference type="InterPro" id="IPR019999">
    <property type="entry name" value="Anth_synth_I-like"/>
</dbReference>
<name>A0ABP6X8C3_9PSEU</name>
<proteinExistence type="predicted"/>
<dbReference type="PANTHER" id="PTHR11236:SF50">
    <property type="entry name" value="AMINODEOXYCHORISMATE SYNTHASE COMPONENT 1"/>
    <property type="match status" value="1"/>
</dbReference>
<dbReference type="Gene3D" id="3.60.120.10">
    <property type="entry name" value="Anthranilate synthase"/>
    <property type="match status" value="1"/>
</dbReference>
<dbReference type="PANTHER" id="PTHR11236">
    <property type="entry name" value="AMINOBENZOATE/ANTHRANILATE SYNTHASE"/>
    <property type="match status" value="1"/>
</dbReference>
<dbReference type="EMBL" id="BAAAZN010000012">
    <property type="protein sequence ID" value="GAA3562867.1"/>
    <property type="molecule type" value="Genomic_DNA"/>
</dbReference>
<organism evidence="2 3">
    <name type="scientific">Amycolatopsis ultiminotia</name>
    <dbReference type="NCBI Taxonomy" id="543629"/>
    <lineage>
        <taxon>Bacteria</taxon>
        <taxon>Bacillati</taxon>
        <taxon>Actinomycetota</taxon>
        <taxon>Actinomycetes</taxon>
        <taxon>Pseudonocardiales</taxon>
        <taxon>Pseudonocardiaceae</taxon>
        <taxon>Amycolatopsis</taxon>
    </lineage>
</organism>
<keyword evidence="3" id="KW-1185">Reference proteome</keyword>
<reference evidence="3" key="1">
    <citation type="journal article" date="2019" name="Int. J. Syst. Evol. Microbiol.">
        <title>The Global Catalogue of Microorganisms (GCM) 10K type strain sequencing project: providing services to taxonomists for standard genome sequencing and annotation.</title>
        <authorList>
            <consortium name="The Broad Institute Genomics Platform"/>
            <consortium name="The Broad Institute Genome Sequencing Center for Infectious Disease"/>
            <person name="Wu L."/>
            <person name="Ma J."/>
        </authorList>
    </citation>
    <scope>NUCLEOTIDE SEQUENCE [LARGE SCALE GENOMIC DNA]</scope>
    <source>
        <strain evidence="3">JCM 16898</strain>
    </source>
</reference>
<feature type="domain" description="Chorismate-utilising enzyme C-terminal" evidence="1">
    <location>
        <begin position="111"/>
        <end position="368"/>
    </location>
</feature>
<dbReference type="PRINTS" id="PR00095">
    <property type="entry name" value="ANTSNTHASEI"/>
</dbReference>
<accession>A0ABP6X8C3</accession>
<comment type="caution">
    <text evidence="2">The sequence shown here is derived from an EMBL/GenBank/DDBJ whole genome shotgun (WGS) entry which is preliminary data.</text>
</comment>
<protein>
    <recommendedName>
        <fullName evidence="1">Chorismate-utilising enzyme C-terminal domain-containing protein</fullName>
    </recommendedName>
</protein>
<dbReference type="InterPro" id="IPR005802">
    <property type="entry name" value="ADC_synth_comp_1"/>
</dbReference>
<dbReference type="RefSeq" id="WP_344864502.1">
    <property type="nucleotide sequence ID" value="NZ_BAAAZN010000012.1"/>
</dbReference>
<dbReference type="NCBIfam" id="TIGR00553">
    <property type="entry name" value="pabB"/>
    <property type="match status" value="1"/>
</dbReference>
<sequence length="386" mass="41700">MTGGGACFDDLRSGNRVRFSPPARVLIADTPEDVLPVLDEVERATTAGCWAFGFVAYEAASGVDPALLTHPRPPDGVPYAWFGLTGPPRRATAFDPAGSYEVRWERDWTEPDYLARVRRVRERIAEGETYQANLTVRLRGSFTGDPAGLYRDLALAQRGGYHAKLDLGDVVIASASPELFFELRGDTIRLRPMKGTVARGRTREEDRVLAELLRTSVKERAENIMIVDLMRNDVSRIAVPGTVAVPSLLALESYPTVRQLTSEVTADLRPGTGPADVFAALFPCGSITGAPKASTMRLIREVEDSPRGVYCGAIGWIAPPASPTRARFSVAIRTAVVNRAAGIAEYGTGGGITWSSDPAAEHREVLLKAAVLERTSSTIGRVPVTP</sequence>
<dbReference type="SUPFAM" id="SSF56322">
    <property type="entry name" value="ADC synthase"/>
    <property type="match status" value="1"/>
</dbReference>
<dbReference type="InterPro" id="IPR005801">
    <property type="entry name" value="ADC_synthase"/>
</dbReference>
<gene>
    <name evidence="2" type="ORF">GCM10022222_53230</name>
</gene>
<dbReference type="Pfam" id="PF00425">
    <property type="entry name" value="Chorismate_bind"/>
    <property type="match status" value="1"/>
</dbReference>
<evidence type="ECO:0000313" key="2">
    <source>
        <dbReference type="EMBL" id="GAA3562867.1"/>
    </source>
</evidence>
<evidence type="ECO:0000259" key="1">
    <source>
        <dbReference type="Pfam" id="PF00425"/>
    </source>
</evidence>
<evidence type="ECO:0000313" key="3">
    <source>
        <dbReference type="Proteomes" id="UP001500689"/>
    </source>
</evidence>
<dbReference type="Proteomes" id="UP001500689">
    <property type="component" value="Unassembled WGS sequence"/>
</dbReference>